<dbReference type="Proteomes" id="UP001521116">
    <property type="component" value="Unassembled WGS sequence"/>
</dbReference>
<evidence type="ECO:0000313" key="8">
    <source>
        <dbReference type="Proteomes" id="UP001521116"/>
    </source>
</evidence>
<dbReference type="SUPFAM" id="SSF57959">
    <property type="entry name" value="Leucine zipper domain"/>
    <property type="match status" value="1"/>
</dbReference>
<keyword evidence="2" id="KW-0805">Transcription regulation</keyword>
<dbReference type="Pfam" id="PF00170">
    <property type="entry name" value="bZIP_1"/>
    <property type="match status" value="1"/>
</dbReference>
<dbReference type="SMART" id="SM00338">
    <property type="entry name" value="BRLZ"/>
    <property type="match status" value="1"/>
</dbReference>
<feature type="domain" description="BZIP" evidence="6">
    <location>
        <begin position="191"/>
        <end position="254"/>
    </location>
</feature>
<dbReference type="EMBL" id="JAJVDC020000107">
    <property type="protein sequence ID" value="KAL1624378.1"/>
    <property type="molecule type" value="Genomic_DNA"/>
</dbReference>
<feature type="region of interest" description="Disordered" evidence="5">
    <location>
        <begin position="138"/>
        <end position="193"/>
    </location>
</feature>
<evidence type="ECO:0000256" key="2">
    <source>
        <dbReference type="ARBA" id="ARBA00023015"/>
    </source>
</evidence>
<dbReference type="InterPro" id="IPR004827">
    <property type="entry name" value="bZIP"/>
</dbReference>
<keyword evidence="3" id="KW-0804">Transcription</keyword>
<evidence type="ECO:0000256" key="1">
    <source>
        <dbReference type="ARBA" id="ARBA00004123"/>
    </source>
</evidence>
<evidence type="ECO:0000256" key="4">
    <source>
        <dbReference type="ARBA" id="ARBA00023242"/>
    </source>
</evidence>
<feature type="region of interest" description="Disordered" evidence="5">
    <location>
        <begin position="23"/>
        <end position="66"/>
    </location>
</feature>
<dbReference type="PROSITE" id="PS50217">
    <property type="entry name" value="BZIP"/>
    <property type="match status" value="1"/>
</dbReference>
<sequence length="357" mass="39427">MAGTGYDFGPHPHAVRVDSIAGFSDSGLPMMRDGSEDARNNKFPFSPSQNDAMGFDPSSTAPFSEGLQQTTVHPGVLVGDGLQLHDGNESQLSDDFFAPHMLFAPLSNARRQHGQVTPPDDLSPKSTEARATFADFEEGDALAKAEEPKESPKVNNKRRRSTKSDASTSSRKRGRKTAIAPEDDDLNPEDKVKRDQFLERNRVAAHKCRQKKKEWMVQLDNDFRDLSARHKFLQAELQVLNHTLFELKNMMFQHADCKFGPIDQFIRSEAEVLQVRARAESDPSMPVSAAENPPYAQSGAGFSGTAPIMQPGYGAMDPEKSVERASTESSDFESLHSRSTAPDSLTTEAWVDMLQQA</sequence>
<proteinExistence type="predicted"/>
<dbReference type="InterPro" id="IPR046347">
    <property type="entry name" value="bZIP_sf"/>
</dbReference>
<evidence type="ECO:0000256" key="3">
    <source>
        <dbReference type="ARBA" id="ARBA00023163"/>
    </source>
</evidence>
<feature type="compositionally biased region" description="Basic and acidic residues" evidence="5">
    <location>
        <begin position="317"/>
        <end position="326"/>
    </location>
</feature>
<comment type="caution">
    <text evidence="7">The sequence shown here is derived from an EMBL/GenBank/DDBJ whole genome shotgun (WGS) entry which is preliminary data.</text>
</comment>
<accession>A0ABR3SMQ3</accession>
<keyword evidence="8" id="KW-1185">Reference proteome</keyword>
<feature type="compositionally biased region" description="Basic and acidic residues" evidence="5">
    <location>
        <begin position="141"/>
        <end position="152"/>
    </location>
</feature>
<dbReference type="Gene3D" id="1.20.5.170">
    <property type="match status" value="1"/>
</dbReference>
<comment type="subcellular location">
    <subcellularLocation>
        <location evidence="1">Nucleus</location>
    </subcellularLocation>
</comment>
<feature type="compositionally biased region" description="Polar residues" evidence="5">
    <location>
        <begin position="46"/>
        <end position="66"/>
    </location>
</feature>
<gene>
    <name evidence="7" type="ORF">SLS56_007847</name>
</gene>
<evidence type="ECO:0000259" key="6">
    <source>
        <dbReference type="PROSITE" id="PS50217"/>
    </source>
</evidence>
<organism evidence="7 8">
    <name type="scientific">Neofusicoccum ribis</name>
    <dbReference type="NCBI Taxonomy" id="45134"/>
    <lineage>
        <taxon>Eukaryota</taxon>
        <taxon>Fungi</taxon>
        <taxon>Dikarya</taxon>
        <taxon>Ascomycota</taxon>
        <taxon>Pezizomycotina</taxon>
        <taxon>Dothideomycetes</taxon>
        <taxon>Dothideomycetes incertae sedis</taxon>
        <taxon>Botryosphaeriales</taxon>
        <taxon>Botryosphaeriaceae</taxon>
        <taxon>Neofusicoccum</taxon>
    </lineage>
</organism>
<dbReference type="InterPro" id="IPR051027">
    <property type="entry name" value="bZIP_transcription_factors"/>
</dbReference>
<feature type="compositionally biased region" description="Polar residues" evidence="5">
    <location>
        <begin position="337"/>
        <end position="347"/>
    </location>
</feature>
<name>A0ABR3SMQ3_9PEZI</name>
<evidence type="ECO:0000313" key="7">
    <source>
        <dbReference type="EMBL" id="KAL1624378.1"/>
    </source>
</evidence>
<dbReference type="PANTHER" id="PTHR19304">
    <property type="entry name" value="CYCLIC-AMP RESPONSE ELEMENT BINDING PROTEIN"/>
    <property type="match status" value="1"/>
</dbReference>
<feature type="region of interest" description="Disordered" evidence="5">
    <location>
        <begin position="283"/>
        <end position="347"/>
    </location>
</feature>
<evidence type="ECO:0000256" key="5">
    <source>
        <dbReference type="SAM" id="MobiDB-lite"/>
    </source>
</evidence>
<keyword evidence="4" id="KW-0539">Nucleus</keyword>
<dbReference type="CDD" id="cd14687">
    <property type="entry name" value="bZIP_ATF2"/>
    <property type="match status" value="1"/>
</dbReference>
<reference evidence="7 8" key="1">
    <citation type="submission" date="2024-02" db="EMBL/GenBank/DDBJ databases">
        <title>De novo assembly and annotation of 12 fungi associated with fruit tree decline syndrome in Ontario, Canada.</title>
        <authorList>
            <person name="Sulman M."/>
            <person name="Ellouze W."/>
            <person name="Ilyukhin E."/>
        </authorList>
    </citation>
    <scope>NUCLEOTIDE SEQUENCE [LARGE SCALE GENOMIC DNA]</scope>
    <source>
        <strain evidence="7 8">M1-105</strain>
    </source>
</reference>
<protein>
    <recommendedName>
        <fullName evidence="6">BZIP domain-containing protein</fullName>
    </recommendedName>
</protein>